<feature type="transmembrane region" description="Helical" evidence="1">
    <location>
        <begin position="6"/>
        <end position="28"/>
    </location>
</feature>
<keyword evidence="1" id="KW-0812">Transmembrane</keyword>
<dbReference type="OrthoDB" id="152369at2"/>
<organism evidence="2 3">
    <name type="scientific">Alteriqipengyuania lutimaris</name>
    <dbReference type="NCBI Taxonomy" id="1538146"/>
    <lineage>
        <taxon>Bacteria</taxon>
        <taxon>Pseudomonadati</taxon>
        <taxon>Pseudomonadota</taxon>
        <taxon>Alphaproteobacteria</taxon>
        <taxon>Sphingomonadales</taxon>
        <taxon>Erythrobacteraceae</taxon>
        <taxon>Alteriqipengyuania</taxon>
    </lineage>
</organism>
<evidence type="ECO:0000256" key="1">
    <source>
        <dbReference type="SAM" id="Phobius"/>
    </source>
</evidence>
<dbReference type="NCBIfam" id="TIGR03055">
    <property type="entry name" value="photo_alph_chp2"/>
    <property type="match status" value="1"/>
</dbReference>
<keyword evidence="1" id="KW-0472">Membrane</keyword>
<accession>A0A395LLI6</accession>
<dbReference type="EMBL" id="QRBB01000001">
    <property type="protein sequence ID" value="RDS77247.1"/>
    <property type="molecule type" value="Genomic_DNA"/>
</dbReference>
<dbReference type="Proteomes" id="UP000254101">
    <property type="component" value="Unassembled WGS sequence"/>
</dbReference>
<feature type="transmembrane region" description="Helical" evidence="1">
    <location>
        <begin position="110"/>
        <end position="133"/>
    </location>
</feature>
<comment type="caution">
    <text evidence="2">The sequence shown here is derived from an EMBL/GenBank/DDBJ whole genome shotgun (WGS) entry which is preliminary data.</text>
</comment>
<feature type="transmembrane region" description="Helical" evidence="1">
    <location>
        <begin position="40"/>
        <end position="61"/>
    </location>
</feature>
<feature type="transmembrane region" description="Helical" evidence="1">
    <location>
        <begin position="186"/>
        <end position="206"/>
    </location>
</feature>
<evidence type="ECO:0000313" key="2">
    <source>
        <dbReference type="EMBL" id="RDS77247.1"/>
    </source>
</evidence>
<keyword evidence="3" id="KW-1185">Reference proteome</keyword>
<dbReference type="InterPro" id="IPR017496">
    <property type="entry name" value="Photo_alph_chp2"/>
</dbReference>
<feature type="transmembrane region" description="Helical" evidence="1">
    <location>
        <begin position="67"/>
        <end position="89"/>
    </location>
</feature>
<dbReference type="AlphaFoldDB" id="A0A395LLI6"/>
<name>A0A395LLI6_9SPHN</name>
<keyword evidence="1" id="KW-1133">Transmembrane helix</keyword>
<evidence type="ECO:0000313" key="3">
    <source>
        <dbReference type="Proteomes" id="UP000254101"/>
    </source>
</evidence>
<reference evidence="2 3" key="1">
    <citation type="submission" date="2018-07" db="EMBL/GenBank/DDBJ databases">
        <title>Erythrobacter nanhaiensis sp. nov., a novel member of the genus Erythrobacter isolated from the South China Sea.</title>
        <authorList>
            <person name="Chen X."/>
            <person name="Liu J."/>
        </authorList>
    </citation>
    <scope>NUCLEOTIDE SEQUENCE [LARGE SCALE GENOMIC DNA]</scope>
    <source>
        <strain evidence="2 3">S-5</strain>
    </source>
</reference>
<protein>
    <submittedName>
        <fullName evidence="2">DUF3623 domain-containing protein</fullName>
    </submittedName>
</protein>
<feature type="transmembrane region" description="Helical" evidence="1">
    <location>
        <begin position="139"/>
        <end position="165"/>
    </location>
</feature>
<feature type="transmembrane region" description="Helical" evidence="1">
    <location>
        <begin position="212"/>
        <end position="232"/>
    </location>
</feature>
<proteinExistence type="predicted"/>
<dbReference type="Pfam" id="PF12291">
    <property type="entry name" value="DUF3623"/>
    <property type="match status" value="1"/>
</dbReference>
<sequence length="266" mass="27572">MVSMTGHVLPVLATIAVWFFATGLIAWAANASRDGFSRSLVLAGVAGVAGLGAVLASLRMTGIDGSYLGFVGALAIWGWHELAFLTGGVTGPRREAAMPHAHGLLRFRQASAAVIHHELALGATAAMLVALSWGQPNPLGAQVFALLFGLRLLAKLNLFAGVPNASTDILPRHLAYMTSYFGPNRFTALLGLSIAGTVTLAAWLGVQAAMASAGGVATGASLLFALAALGALEHLFFALPLRDGALWGWAIAARDRRAHTNAMRGL</sequence>
<gene>
    <name evidence="2" type="ORF">DL238_06220</name>
</gene>